<protein>
    <recommendedName>
        <fullName evidence="9">Ribokinase</fullName>
        <shortName evidence="9">RK</shortName>
        <ecNumber evidence="9">2.7.1.15</ecNumber>
    </recommendedName>
</protein>
<feature type="binding site" evidence="9">
    <location>
        <position position="177"/>
    </location>
    <ligand>
        <name>substrate</name>
    </ligand>
</feature>
<comment type="pathway">
    <text evidence="9">Carbohydrate metabolism; D-ribose degradation; D-ribose 5-phosphate from beta-D-ribopyranose: step 2/2.</text>
</comment>
<evidence type="ECO:0000256" key="4">
    <source>
        <dbReference type="ARBA" id="ARBA00022777"/>
    </source>
</evidence>
<dbReference type="HAMAP" id="MF_01987">
    <property type="entry name" value="Ribokinase"/>
    <property type="match status" value="1"/>
</dbReference>
<dbReference type="InterPro" id="IPR036237">
    <property type="entry name" value="Xyl_isomerase-like_sf"/>
</dbReference>
<dbReference type="Pfam" id="PF00294">
    <property type="entry name" value="PfkB"/>
    <property type="match status" value="2"/>
</dbReference>
<evidence type="ECO:0000256" key="8">
    <source>
        <dbReference type="ARBA" id="ARBA00023277"/>
    </source>
</evidence>
<evidence type="ECO:0000256" key="10">
    <source>
        <dbReference type="SAM" id="MobiDB-lite"/>
    </source>
</evidence>
<comment type="subunit">
    <text evidence="9">Homodimer.</text>
</comment>
<dbReference type="InterPro" id="IPR029056">
    <property type="entry name" value="Ribokinase-like"/>
</dbReference>
<evidence type="ECO:0000259" key="12">
    <source>
        <dbReference type="Pfam" id="PF00294"/>
    </source>
</evidence>
<keyword evidence="15" id="KW-1185">Reference proteome</keyword>
<dbReference type="InterPro" id="IPR011877">
    <property type="entry name" value="Ribokinase"/>
</dbReference>
<comment type="activity regulation">
    <text evidence="9">Activated by a monovalent cation that binds near, but not in, the active site. The most likely occupant of the site in vivo is potassium. Ion binding induces a conformational change that may alter substrate affinity.</text>
</comment>
<feature type="binding site" evidence="9">
    <location>
        <position position="285"/>
    </location>
    <ligand>
        <name>K(+)</name>
        <dbReference type="ChEBI" id="CHEBI:29103"/>
    </ligand>
</feature>
<comment type="caution">
    <text evidence="9">Lacks conserved residue(s) required for the propagation of feature annotation.</text>
</comment>
<evidence type="ECO:0000256" key="5">
    <source>
        <dbReference type="ARBA" id="ARBA00022840"/>
    </source>
</evidence>
<dbReference type="Gene3D" id="3.20.20.150">
    <property type="entry name" value="Divalent-metal-dependent TIM barrel enzymes"/>
    <property type="match status" value="1"/>
</dbReference>
<dbReference type="InterPro" id="IPR002139">
    <property type="entry name" value="Ribo/fructo_kinase"/>
</dbReference>
<keyword evidence="2 9" id="KW-0479">Metal-binding</keyword>
<dbReference type="GO" id="GO:0005524">
    <property type="term" value="F:ATP binding"/>
    <property type="evidence" value="ECO:0007669"/>
    <property type="project" value="UniProtKB-UniRule"/>
</dbReference>
<keyword evidence="9" id="KW-0539">Nucleus</keyword>
<organism evidence="14 15">
    <name type="scientific">Chlorella ohadii</name>
    <dbReference type="NCBI Taxonomy" id="2649997"/>
    <lineage>
        <taxon>Eukaryota</taxon>
        <taxon>Viridiplantae</taxon>
        <taxon>Chlorophyta</taxon>
        <taxon>core chlorophytes</taxon>
        <taxon>Trebouxiophyceae</taxon>
        <taxon>Chlorellales</taxon>
        <taxon>Chlorellaceae</taxon>
        <taxon>Chlorella clade</taxon>
        <taxon>Chlorella</taxon>
    </lineage>
</organism>
<evidence type="ECO:0000256" key="9">
    <source>
        <dbReference type="HAMAP-Rule" id="MF_03215"/>
    </source>
</evidence>
<dbReference type="Gene3D" id="3.40.1190.20">
    <property type="match status" value="2"/>
</dbReference>
<keyword evidence="11" id="KW-0732">Signal</keyword>
<feature type="binding site" evidence="9">
    <location>
        <position position="290"/>
    </location>
    <ligand>
        <name>K(+)</name>
        <dbReference type="ChEBI" id="CHEBI:29103"/>
    </ligand>
</feature>
<comment type="cofactor">
    <cofactor evidence="9">
        <name>Mg(2+)</name>
        <dbReference type="ChEBI" id="CHEBI:18420"/>
    </cofactor>
    <text evidence="9">Requires a divalent cation, most likely magnesium in vivo, as an electrophilic catalyst to aid phosphoryl group transfer. It is the chelate of the metal and the nucleotide that is the actual substrate.</text>
</comment>
<dbReference type="InterPro" id="IPR013022">
    <property type="entry name" value="Xyl_isomerase-like_TIM-brl"/>
</dbReference>
<feature type="binding site" evidence="9">
    <location>
        <position position="251"/>
    </location>
    <ligand>
        <name>K(+)</name>
        <dbReference type="ChEBI" id="CHEBI:29103"/>
    </ligand>
</feature>
<feature type="signal peptide" evidence="11">
    <location>
        <begin position="1"/>
        <end position="26"/>
    </location>
</feature>
<dbReference type="PRINTS" id="PR00990">
    <property type="entry name" value="RIBOKINASE"/>
</dbReference>
<evidence type="ECO:0000256" key="1">
    <source>
        <dbReference type="ARBA" id="ARBA00022679"/>
    </source>
</evidence>
<keyword evidence="6 9" id="KW-0460">Magnesium</keyword>
<keyword evidence="8 9" id="KW-0119">Carbohydrate metabolism</keyword>
<dbReference type="Proteomes" id="UP001205105">
    <property type="component" value="Unassembled WGS sequence"/>
</dbReference>
<dbReference type="AlphaFoldDB" id="A0AAD5H634"/>
<name>A0AAD5H634_9CHLO</name>
<dbReference type="GO" id="GO:0005634">
    <property type="term" value="C:nucleus"/>
    <property type="evidence" value="ECO:0007669"/>
    <property type="project" value="UniProtKB-SubCell"/>
</dbReference>
<feature type="binding site" evidence="9">
    <location>
        <position position="294"/>
    </location>
    <ligand>
        <name>K(+)</name>
        <dbReference type="ChEBI" id="CHEBI:29103"/>
    </ligand>
</feature>
<dbReference type="GO" id="GO:0004747">
    <property type="term" value="F:ribokinase activity"/>
    <property type="evidence" value="ECO:0007669"/>
    <property type="project" value="UniProtKB-UniRule"/>
</dbReference>
<accession>A0AAD5H634</accession>
<evidence type="ECO:0000259" key="13">
    <source>
        <dbReference type="Pfam" id="PF01261"/>
    </source>
</evidence>
<dbReference type="SUPFAM" id="SSF51658">
    <property type="entry name" value="Xylose isomerase-like"/>
    <property type="match status" value="1"/>
</dbReference>
<feature type="active site" description="Proton acceptor" evidence="9">
    <location>
        <position position="255"/>
    </location>
</feature>
<proteinExistence type="inferred from homology"/>
<comment type="caution">
    <text evidence="14">The sequence shown here is derived from an EMBL/GenBank/DDBJ whole genome shotgun (WGS) entry which is preliminary data.</text>
</comment>
<gene>
    <name evidence="14" type="ORF">COHA_004750</name>
</gene>
<evidence type="ECO:0000313" key="14">
    <source>
        <dbReference type="EMBL" id="KAI7841580.1"/>
    </source>
</evidence>
<reference evidence="14" key="1">
    <citation type="submission" date="2020-11" db="EMBL/GenBank/DDBJ databases">
        <title>Chlorella ohadii genome sequencing and assembly.</title>
        <authorList>
            <person name="Murik O."/>
            <person name="Treves H."/>
            <person name="Kedem I."/>
            <person name="Shotland Y."/>
            <person name="Kaplan A."/>
        </authorList>
    </citation>
    <scope>NUCLEOTIDE SEQUENCE</scope>
    <source>
        <strain evidence="14">1</strain>
    </source>
</reference>
<comment type="function">
    <text evidence="9">Catalyzes the phosphorylation of ribose at O-5 in a reaction requiring ATP and magnesium. The resulting D-ribose-5-phosphate can then be used either for sythesis of nucleotides, histidine, and tryptophan, or as a component of the pentose phosphate pathway.</text>
</comment>
<dbReference type="PANTHER" id="PTHR10584:SF166">
    <property type="entry name" value="RIBOKINASE"/>
    <property type="match status" value="1"/>
</dbReference>
<feature type="region of interest" description="Disordered" evidence="10">
    <location>
        <begin position="304"/>
        <end position="331"/>
    </location>
</feature>
<feature type="binding site" evidence="9">
    <location>
        <begin position="44"/>
        <end position="46"/>
    </location>
    <ligand>
        <name>substrate</name>
    </ligand>
</feature>
<keyword evidence="9" id="KW-0963">Cytoplasm</keyword>
<feature type="domain" description="Carbohydrate kinase PfkB" evidence="12">
    <location>
        <begin position="37"/>
        <end position="240"/>
    </location>
</feature>
<feature type="binding site" evidence="9">
    <location>
        <begin position="254"/>
        <end position="255"/>
    </location>
    <ligand>
        <name>ATP</name>
        <dbReference type="ChEBI" id="CHEBI:30616"/>
    </ligand>
</feature>
<dbReference type="SUPFAM" id="SSF53613">
    <property type="entry name" value="Ribokinase-like"/>
    <property type="match status" value="1"/>
</dbReference>
<keyword evidence="7 9" id="KW-0630">Potassium</keyword>
<feature type="binding site" evidence="9">
    <location>
        <position position="249"/>
    </location>
    <ligand>
        <name>K(+)</name>
        <dbReference type="ChEBI" id="CHEBI:29103"/>
    </ligand>
</feature>
<sequence>MAPRQKAALVWALAAALLHLAHPCSATSAPAATPPAILVVGSLNLDIIVHVDRLPAQDETIMSAKPTADMAVGGKGANQAVAAARLAAGTRPVRFVTRFGNDSHAAMMEAELVRNGVDVSGSGRAAMPSGQGLVLLQPGGAATSIVLWGANTAFAKESAADLAHLMVGTGAVLLQREVPEHVNEAVAAAAAAAGVPILLDVGGEDRPLSPSLLKLLDYICPNESELARLTGLPTDTEEQAALEAGAVVDATAAGDAFRAAFAVALVEGRPLQECLRFASSAGGIAVSRMGAVPSLPRRHETERLAFGSSGDSSSSSSSPADGPEAEAAAASTAAAAGGSGTCSASGKGGGLPLVECPYQFASRLNSMQARRDLAGRADGSNDVLGWIKRQARVRGLSLVDLNHPQHTTAVGLTPKKLSAALSSAGLAAGAVCLRFPAEEYALGAFSNPDPAVRAKAVQLSVEGCRWAAQLGARDLILWTQFDGYDYAFQADYLAAWQRTVQALRQLADACPPGIRVSLEPKPTDESTRWAIVPSTAAALLLAKDVDRPNFGLTLDMGHMLLAGENPAQSVALVGAAGKLFGLQLNDAHVRLGAEDGLAFASVSGSYALELVHWLQRLSPDIHIFFDTFPKKEDPVREAEHNIRTFKRLWAKAARLAAAGLDGFAATHDAMGALELLAAHEQAAADAAAAAAAAASGAAARTAANVTATA</sequence>
<dbReference type="EC" id="2.7.1.15" evidence="9"/>
<evidence type="ECO:0000313" key="15">
    <source>
        <dbReference type="Proteomes" id="UP001205105"/>
    </source>
</evidence>
<feature type="binding site" evidence="9">
    <location>
        <begin position="74"/>
        <end position="78"/>
    </location>
    <ligand>
        <name>substrate</name>
    </ligand>
</feature>
<dbReference type="GO" id="GO:0005737">
    <property type="term" value="C:cytoplasm"/>
    <property type="evidence" value="ECO:0007669"/>
    <property type="project" value="UniProtKB-SubCell"/>
</dbReference>
<feature type="domain" description="Carbohydrate kinase PfkB" evidence="12">
    <location>
        <begin position="244"/>
        <end position="296"/>
    </location>
</feature>
<dbReference type="GO" id="GO:0019303">
    <property type="term" value="P:D-ribose catabolic process"/>
    <property type="evidence" value="ECO:0007669"/>
    <property type="project" value="UniProtKB-UniRule"/>
</dbReference>
<evidence type="ECO:0000256" key="11">
    <source>
        <dbReference type="SAM" id="SignalP"/>
    </source>
</evidence>
<feature type="binding site" evidence="9">
    <location>
        <position position="255"/>
    </location>
    <ligand>
        <name>substrate</name>
    </ligand>
</feature>
<dbReference type="GO" id="GO:0046872">
    <property type="term" value="F:metal ion binding"/>
    <property type="evidence" value="ECO:0007669"/>
    <property type="project" value="UniProtKB-KW"/>
</dbReference>
<dbReference type="PANTHER" id="PTHR10584">
    <property type="entry name" value="SUGAR KINASE"/>
    <property type="match status" value="1"/>
</dbReference>
<comment type="similarity">
    <text evidence="9">Belongs to the carbohydrate kinase PfkB family. Ribokinase subfamily.</text>
</comment>
<comment type="subcellular location">
    <subcellularLocation>
        <location evidence="9">Cytoplasm</location>
    </subcellularLocation>
    <subcellularLocation>
        <location evidence="9">Nucleus</location>
    </subcellularLocation>
</comment>
<comment type="catalytic activity">
    <reaction evidence="9">
        <text>D-ribose + ATP = D-ribose 5-phosphate + ADP + H(+)</text>
        <dbReference type="Rhea" id="RHEA:13697"/>
        <dbReference type="ChEBI" id="CHEBI:15378"/>
        <dbReference type="ChEBI" id="CHEBI:30616"/>
        <dbReference type="ChEBI" id="CHEBI:47013"/>
        <dbReference type="ChEBI" id="CHEBI:78346"/>
        <dbReference type="ChEBI" id="CHEBI:456216"/>
        <dbReference type="EC" id="2.7.1.15"/>
    </reaction>
</comment>
<dbReference type="InterPro" id="IPR011611">
    <property type="entry name" value="PfkB_dom"/>
</dbReference>
<feature type="compositionally biased region" description="Low complexity" evidence="10">
    <location>
        <begin position="307"/>
        <end position="331"/>
    </location>
</feature>
<feature type="binding site" evidence="9">
    <location>
        <position position="222"/>
    </location>
    <ligand>
        <name>ATP</name>
        <dbReference type="ChEBI" id="CHEBI:30616"/>
    </ligand>
</feature>
<feature type="domain" description="Xylose isomerase-like TIM barrel" evidence="13">
    <location>
        <begin position="414"/>
        <end position="594"/>
    </location>
</feature>
<evidence type="ECO:0000256" key="2">
    <source>
        <dbReference type="ARBA" id="ARBA00022723"/>
    </source>
</evidence>
<keyword evidence="1 9" id="KW-0808">Transferase</keyword>
<keyword evidence="4 9" id="KW-0418">Kinase</keyword>
<dbReference type="Pfam" id="PF01261">
    <property type="entry name" value="AP_endonuc_2"/>
    <property type="match status" value="1"/>
</dbReference>
<dbReference type="EMBL" id="JADXDR010000062">
    <property type="protein sequence ID" value="KAI7841580.1"/>
    <property type="molecule type" value="Genomic_DNA"/>
</dbReference>
<feature type="chain" id="PRO_5041915910" description="Ribokinase" evidence="11">
    <location>
        <begin position="27"/>
        <end position="709"/>
    </location>
</feature>
<keyword evidence="5 9" id="KW-0067">ATP-binding</keyword>
<evidence type="ECO:0000256" key="7">
    <source>
        <dbReference type="ARBA" id="ARBA00022958"/>
    </source>
</evidence>
<keyword evidence="3 9" id="KW-0547">Nucleotide-binding</keyword>
<evidence type="ECO:0000256" key="6">
    <source>
        <dbReference type="ARBA" id="ARBA00022842"/>
    </source>
</evidence>
<feature type="binding site" evidence="9">
    <location>
        <position position="288"/>
    </location>
    <ligand>
        <name>K(+)</name>
        <dbReference type="ChEBI" id="CHEBI:29103"/>
    </ligand>
</feature>
<evidence type="ECO:0000256" key="3">
    <source>
        <dbReference type="ARBA" id="ARBA00022741"/>
    </source>
</evidence>